<reference evidence="3 4" key="1">
    <citation type="submission" date="2020-08" db="EMBL/GenBank/DDBJ databases">
        <title>Genomic Encyclopedia of Type Strains, Phase IV (KMG-V): Genome sequencing to study the core and pangenomes of soil and plant-associated prokaryotes.</title>
        <authorList>
            <person name="Whitman W."/>
        </authorList>
    </citation>
    <scope>NUCLEOTIDE SEQUENCE [LARGE SCALE GENOMIC DNA]</scope>
    <source>
        <strain evidence="3 4">SEMIA 4087</strain>
    </source>
</reference>
<evidence type="ECO:0000313" key="3">
    <source>
        <dbReference type="EMBL" id="MBB4230706.1"/>
    </source>
</evidence>
<name>A0ABR6IS37_9HYPH</name>
<evidence type="ECO:0000256" key="1">
    <source>
        <dbReference type="ARBA" id="ARBA00005701"/>
    </source>
</evidence>
<evidence type="ECO:0000256" key="2">
    <source>
        <dbReference type="SAM" id="MobiDB-lite"/>
    </source>
</evidence>
<gene>
    <name evidence="3" type="ORF">GGD56_004572</name>
</gene>
<protein>
    <recommendedName>
        <fullName evidence="5">DUF1674 domain-containing protein</fullName>
    </recommendedName>
</protein>
<dbReference type="Pfam" id="PF07896">
    <property type="entry name" value="DUF1674"/>
    <property type="match status" value="1"/>
</dbReference>
<dbReference type="InterPro" id="IPR012875">
    <property type="entry name" value="SDHF4"/>
</dbReference>
<evidence type="ECO:0008006" key="5">
    <source>
        <dbReference type="Google" id="ProtNLM"/>
    </source>
</evidence>
<comment type="similarity">
    <text evidence="1">Belongs to the SDHAF4 family.</text>
</comment>
<organism evidence="3 4">
    <name type="scientific">Rhizobium mongolense</name>
    <dbReference type="NCBI Taxonomy" id="57676"/>
    <lineage>
        <taxon>Bacteria</taxon>
        <taxon>Pseudomonadati</taxon>
        <taxon>Pseudomonadota</taxon>
        <taxon>Alphaproteobacteria</taxon>
        <taxon>Hyphomicrobiales</taxon>
        <taxon>Rhizobiaceae</taxon>
        <taxon>Rhizobium/Agrobacterium group</taxon>
        <taxon>Rhizobium</taxon>
    </lineage>
</organism>
<sequence>MAVRTRFIEVSISHLRQKGFQSSRRRTMIWLFASHFQYFRRETQLQPADNDNVDSTVAEGADLPRKVLSPAAKRALAEAEERRRNQKPLELPPEIGGRGGAEPARFGDYEINGRAIDF</sequence>
<comment type="caution">
    <text evidence="3">The sequence shown here is derived from an EMBL/GenBank/DDBJ whole genome shotgun (WGS) entry which is preliminary data.</text>
</comment>
<dbReference type="Proteomes" id="UP000551353">
    <property type="component" value="Unassembled WGS sequence"/>
</dbReference>
<dbReference type="EMBL" id="JACIFX010000006">
    <property type="protein sequence ID" value="MBB4230706.1"/>
    <property type="molecule type" value="Genomic_DNA"/>
</dbReference>
<feature type="region of interest" description="Disordered" evidence="2">
    <location>
        <begin position="76"/>
        <end position="106"/>
    </location>
</feature>
<keyword evidence="4" id="KW-1185">Reference proteome</keyword>
<proteinExistence type="inferred from homology"/>
<evidence type="ECO:0000313" key="4">
    <source>
        <dbReference type="Proteomes" id="UP000551353"/>
    </source>
</evidence>
<accession>A0ABR6IS37</accession>